<dbReference type="InterPro" id="IPR023395">
    <property type="entry name" value="MCP_dom_sf"/>
</dbReference>
<sequence length="753" mass="83205">MVVVGEDDMPSEGGTVKQMVACCVITCLSRLGDFIHVSYGYGVQGGFRFGLYEYFKKLYSDMPVDRNRSFIFFAHSASAEVLANVALCPLKLLKSRFKSSPIFAKSLLDGFPKLYASEGPYGFYRGFVPLWGRNLLFSMIMLSTFEHSVDFLYRNVIHRRKEDCSRSIASLITNPAVGTNIGDRAAPVAAMVGMNSDNRSLIGGCSGQPPYFSSGYLQQPVPYETEAVPCYSWDLTYVGDATNGTMHPLILSVRSGAAISMPGMMDTILNLGLNDEVVAGLAAKNGRRFVYDSYRRCLDMFGDVVMGIPRSSFEEKLEKLKDALGVIWGALLGACRVHGNIDMLRFAVKKYFDLEPENAGKYFVLSNAYATFGLWDNVVEVRGAMRESRMRNELGYSRIEVQREVHFFLMGDKSHKQTEQIYEAAWIVDDTDVDDSYRSDNGDTDDGMVLVHMASLGNNSEKACSDSTSTPAPSAVSQNFRLIYYHCNALLYLCTISVDEPSSKALALDYGFRIFDHVVNSGVTPNEATITAVASLATAKSDGDLAFEVVRTMVNYELSPRLRTYGPALFWFCTNLEGEKAWRSRSWPAVKVSAEMGRGDKVYAYLHKLRTAVRSVSESTAEIIEGWFCGEATSEVGGADCCLGAIEEVALKNGGGWHGQGWIGKGKWVVCRAKVDSSGQCGSCREQLATVDIDRAETETFSESVAAMAMEREVRSNFREFQDWLDKHADYEAIVDGANIGLYQQNFASGCPT</sequence>
<evidence type="ECO:0000256" key="10">
    <source>
        <dbReference type="ARBA" id="ARBA00022737"/>
    </source>
</evidence>
<keyword evidence="6 15" id="KW-0812">Transmembrane</keyword>
<evidence type="ECO:0000256" key="11">
    <source>
        <dbReference type="ARBA" id="ARBA00022801"/>
    </source>
</evidence>
<comment type="subcellular location">
    <subcellularLocation>
        <location evidence="3">Membrane</location>
        <topology evidence="3">Multi-pass membrane protein</topology>
    </subcellularLocation>
</comment>
<dbReference type="Gene3D" id="1.25.40.10">
    <property type="entry name" value="Tetratricopeptide repeat domain"/>
    <property type="match status" value="1"/>
</dbReference>
<evidence type="ECO:0000259" key="17">
    <source>
        <dbReference type="Pfam" id="PF17177"/>
    </source>
</evidence>
<evidence type="ECO:0000256" key="5">
    <source>
        <dbReference type="ARBA" id="ARBA00012179"/>
    </source>
</evidence>
<keyword evidence="8" id="KW-0540">Nuclease</keyword>
<gene>
    <name evidence="18" type="ORF">VITISV_034435</name>
</gene>
<accession>A5BE47</accession>
<keyword evidence="13" id="KW-0460">Magnesium</keyword>
<dbReference type="SUPFAM" id="SSF103506">
    <property type="entry name" value="Mitochondrial carrier"/>
    <property type="match status" value="1"/>
</dbReference>
<dbReference type="InterPro" id="IPR046848">
    <property type="entry name" value="E_motif"/>
</dbReference>
<comment type="cofactor">
    <cofactor evidence="2">
        <name>Mg(2+)</name>
        <dbReference type="ChEBI" id="CHEBI:18420"/>
    </cofactor>
</comment>
<comment type="catalytic activity">
    <reaction evidence="1">
        <text>Endonucleolytic cleavage of RNA, removing 5'-extranucleotides from tRNA precursor.</text>
        <dbReference type="EC" id="3.1.26.5"/>
    </reaction>
</comment>
<evidence type="ECO:0000256" key="1">
    <source>
        <dbReference type="ARBA" id="ARBA00000928"/>
    </source>
</evidence>
<dbReference type="InterPro" id="IPR018108">
    <property type="entry name" value="MCP_transmembrane"/>
</dbReference>
<evidence type="ECO:0000256" key="15">
    <source>
        <dbReference type="PROSITE-ProRule" id="PRU00282"/>
    </source>
</evidence>
<dbReference type="SUPFAM" id="SSF56059">
    <property type="entry name" value="Glutathione synthetase ATP-binding domain-like"/>
    <property type="match status" value="1"/>
</dbReference>
<evidence type="ECO:0000256" key="2">
    <source>
        <dbReference type="ARBA" id="ARBA00001946"/>
    </source>
</evidence>
<dbReference type="PROSITE" id="PS50920">
    <property type="entry name" value="SOLCAR"/>
    <property type="match status" value="1"/>
</dbReference>
<proteinExistence type="inferred from homology"/>
<dbReference type="InterPro" id="IPR033443">
    <property type="entry name" value="PROP1-like_PPR_dom"/>
</dbReference>
<evidence type="ECO:0000256" key="14">
    <source>
        <dbReference type="ARBA" id="ARBA00023136"/>
    </source>
</evidence>
<dbReference type="ExpressionAtlas" id="A5BE47">
    <property type="expression patterns" value="baseline and differential"/>
</dbReference>
<keyword evidence="9" id="KW-0479">Metal-binding</keyword>
<reference evidence="18" key="1">
    <citation type="journal article" date="2007" name="PLoS ONE">
        <title>The first genome sequence of an elite grapevine cultivar (Pinot noir Vitis vinifera L.): coping with a highly heterozygous genome.</title>
        <authorList>
            <person name="Velasco R."/>
            <person name="Zharkikh A."/>
            <person name="Troggio M."/>
            <person name="Cartwright D.A."/>
            <person name="Cestaro A."/>
            <person name="Pruss D."/>
            <person name="Pindo M."/>
            <person name="FitzGerald L.M."/>
            <person name="Vezzulli S."/>
            <person name="Reid J."/>
            <person name="Malacarne G."/>
            <person name="Iliev D."/>
            <person name="Coppola G."/>
            <person name="Wardell B."/>
            <person name="Micheletti D."/>
            <person name="Macalma T."/>
            <person name="Facci M."/>
            <person name="Mitchell J.T."/>
            <person name="Perazzolli M."/>
            <person name="Eldredge G."/>
            <person name="Gatto P."/>
            <person name="Oyzerski R."/>
            <person name="Moretto M."/>
            <person name="Gutin N."/>
            <person name="Stefanini M."/>
            <person name="Chen Y."/>
            <person name="Segala C."/>
            <person name="Davenport C."/>
            <person name="Dematte L."/>
            <person name="Mraz A."/>
            <person name="Battilana J."/>
            <person name="Stormo K."/>
            <person name="Costa F."/>
            <person name="Tao Q."/>
            <person name="Si-Ammour A."/>
            <person name="Harkins T."/>
            <person name="Lackey A."/>
            <person name="Perbost C."/>
            <person name="Taillon B."/>
            <person name="Stella A."/>
            <person name="Solovyev V."/>
            <person name="Fawcett J.A."/>
            <person name="Sterck L."/>
            <person name="Vandepoele K."/>
            <person name="Grando S.M."/>
            <person name="Toppo S."/>
            <person name="Moser C."/>
            <person name="Lanchbury J."/>
            <person name="Bogden R."/>
            <person name="Skolnick M."/>
            <person name="Sgaramella V."/>
            <person name="Bhatnagar S.K."/>
            <person name="Fontana P."/>
            <person name="Gutin A."/>
            <person name="Van de Peer Y."/>
            <person name="Salamini F."/>
            <person name="Viola R."/>
        </authorList>
    </citation>
    <scope>NUCLEOTIDE SEQUENCE</scope>
</reference>
<keyword evidence="11" id="KW-0378">Hydrolase</keyword>
<evidence type="ECO:0000256" key="4">
    <source>
        <dbReference type="ARBA" id="ARBA00007626"/>
    </source>
</evidence>
<feature type="domain" description="PROP1-like PPR" evidence="17">
    <location>
        <begin position="475"/>
        <end position="582"/>
    </location>
</feature>
<organism evidence="18">
    <name type="scientific">Vitis vinifera</name>
    <name type="common">Grape</name>
    <dbReference type="NCBI Taxonomy" id="29760"/>
    <lineage>
        <taxon>Eukaryota</taxon>
        <taxon>Viridiplantae</taxon>
        <taxon>Streptophyta</taxon>
        <taxon>Embryophyta</taxon>
        <taxon>Tracheophyta</taxon>
        <taxon>Spermatophyta</taxon>
        <taxon>Magnoliopsida</taxon>
        <taxon>eudicotyledons</taxon>
        <taxon>Gunneridae</taxon>
        <taxon>Pentapetalae</taxon>
        <taxon>rosids</taxon>
        <taxon>Vitales</taxon>
        <taxon>Vitaceae</taxon>
        <taxon>Viteae</taxon>
        <taxon>Vitis</taxon>
    </lineage>
</organism>
<dbReference type="Gene3D" id="1.20.80.30">
    <property type="match status" value="1"/>
</dbReference>
<protein>
    <recommendedName>
        <fullName evidence="5">ribonuclease P</fullName>
        <ecNumber evidence="5">3.1.26.5</ecNumber>
    </recommendedName>
</protein>
<keyword evidence="14 15" id="KW-0472">Membrane</keyword>
<keyword evidence="10" id="KW-0677">Repeat</keyword>
<keyword evidence="12" id="KW-0862">Zinc</keyword>
<dbReference type="InterPro" id="IPR031595">
    <property type="entry name" value="PRORP_C"/>
</dbReference>
<dbReference type="GO" id="GO:0016020">
    <property type="term" value="C:membrane"/>
    <property type="evidence" value="ECO:0007669"/>
    <property type="project" value="UniProtKB-SubCell"/>
</dbReference>
<name>A5BE47_VITVI</name>
<dbReference type="GO" id="GO:0004526">
    <property type="term" value="F:ribonuclease P activity"/>
    <property type="evidence" value="ECO:0007669"/>
    <property type="project" value="UniProtKB-EC"/>
</dbReference>
<dbReference type="Pfam" id="PF17177">
    <property type="entry name" value="PPR_long"/>
    <property type="match status" value="2"/>
</dbReference>
<dbReference type="AlphaFoldDB" id="A5BE47"/>
<evidence type="ECO:0000313" key="18">
    <source>
        <dbReference type="EMBL" id="CAN70051.1"/>
    </source>
</evidence>
<keyword evidence="7" id="KW-0819">tRNA processing</keyword>
<feature type="repeat" description="Solcar" evidence="15">
    <location>
        <begin position="67"/>
        <end position="151"/>
    </location>
</feature>
<dbReference type="PANTHER" id="PTHR13547:SF13">
    <property type="entry name" value="PROTEINACEOUS RNASE P 2"/>
    <property type="match status" value="1"/>
</dbReference>
<evidence type="ECO:0000256" key="8">
    <source>
        <dbReference type="ARBA" id="ARBA00022722"/>
    </source>
</evidence>
<dbReference type="OrthoDB" id="427452at2759"/>
<dbReference type="InterPro" id="IPR011990">
    <property type="entry name" value="TPR-like_helical_dom_sf"/>
</dbReference>
<dbReference type="Pfam" id="PF00153">
    <property type="entry name" value="Mito_carr"/>
    <property type="match status" value="1"/>
</dbReference>
<dbReference type="Gene3D" id="1.50.40.10">
    <property type="entry name" value="Mitochondrial carrier domain"/>
    <property type="match status" value="1"/>
</dbReference>
<dbReference type="Pfam" id="PF16953">
    <property type="entry name" value="PRORP"/>
    <property type="match status" value="1"/>
</dbReference>
<feature type="domain" description="PRORP" evidence="16">
    <location>
        <begin position="675"/>
        <end position="745"/>
    </location>
</feature>
<dbReference type="GO" id="GO:0046872">
    <property type="term" value="F:metal ion binding"/>
    <property type="evidence" value="ECO:0007669"/>
    <property type="project" value="UniProtKB-KW"/>
</dbReference>
<dbReference type="EC" id="3.1.26.5" evidence="5"/>
<dbReference type="Pfam" id="PF20431">
    <property type="entry name" value="E_motif"/>
    <property type="match status" value="1"/>
</dbReference>
<evidence type="ECO:0000259" key="16">
    <source>
        <dbReference type="Pfam" id="PF16953"/>
    </source>
</evidence>
<comment type="similarity">
    <text evidence="4">Belongs to the PPR family. P subfamily.</text>
</comment>
<evidence type="ECO:0000256" key="7">
    <source>
        <dbReference type="ARBA" id="ARBA00022694"/>
    </source>
</evidence>
<feature type="domain" description="PROP1-like PPR" evidence="17">
    <location>
        <begin position="590"/>
        <end position="635"/>
    </location>
</feature>
<evidence type="ECO:0000256" key="6">
    <source>
        <dbReference type="ARBA" id="ARBA00022692"/>
    </source>
</evidence>
<evidence type="ECO:0000256" key="9">
    <source>
        <dbReference type="ARBA" id="ARBA00022723"/>
    </source>
</evidence>
<evidence type="ECO:0000256" key="3">
    <source>
        <dbReference type="ARBA" id="ARBA00004141"/>
    </source>
</evidence>
<dbReference type="FunFam" id="1.25.40.10:FF:003531">
    <property type="entry name" value="Uncharacterized protein"/>
    <property type="match status" value="1"/>
</dbReference>
<dbReference type="PANTHER" id="PTHR13547">
    <property type="match status" value="1"/>
</dbReference>
<dbReference type="EMBL" id="AM456246">
    <property type="protein sequence ID" value="CAN70051.1"/>
    <property type="molecule type" value="Genomic_DNA"/>
</dbReference>
<dbReference type="GO" id="GO:0008033">
    <property type="term" value="P:tRNA processing"/>
    <property type="evidence" value="ECO:0007669"/>
    <property type="project" value="UniProtKB-KW"/>
</dbReference>
<evidence type="ECO:0000256" key="12">
    <source>
        <dbReference type="ARBA" id="ARBA00022833"/>
    </source>
</evidence>
<evidence type="ECO:0000256" key="13">
    <source>
        <dbReference type="ARBA" id="ARBA00022842"/>
    </source>
</evidence>